<name>A0ACC6P1P4_9BURK</name>
<dbReference type="EMBL" id="JAWDIE010000008">
    <property type="protein sequence ID" value="MEJ7138166.1"/>
    <property type="molecule type" value="Genomic_DNA"/>
</dbReference>
<accession>A0ACC6P1P4</accession>
<keyword evidence="1" id="KW-0808">Transferase</keyword>
<proteinExistence type="predicted"/>
<keyword evidence="2" id="KW-1185">Reference proteome</keyword>
<reference evidence="1" key="1">
    <citation type="submission" date="2023-10" db="EMBL/GenBank/DDBJ databases">
        <title>Amphibacter perezi, gen. nov., sp. nov. a novel taxa of the family Comamonadaceae, class Betaproteobacteria isolated from the skin microbiota of Pelophylax perezi from different populations.</title>
        <authorList>
            <person name="Costa S."/>
            <person name="Proenca D.N."/>
            <person name="Lopes I."/>
            <person name="Morais P.V."/>
        </authorList>
    </citation>
    <scope>NUCLEOTIDE SEQUENCE</scope>
    <source>
        <strain evidence="1">SL12-8</strain>
    </source>
</reference>
<dbReference type="Proteomes" id="UP001364695">
    <property type="component" value="Unassembled WGS sequence"/>
</dbReference>
<gene>
    <name evidence="1" type="ORF">RV045_06940</name>
</gene>
<comment type="caution">
    <text evidence="1">The sequence shown here is derived from an EMBL/GenBank/DDBJ whole genome shotgun (WGS) entry which is preliminary data.</text>
</comment>
<evidence type="ECO:0000313" key="2">
    <source>
        <dbReference type="Proteomes" id="UP001364695"/>
    </source>
</evidence>
<evidence type="ECO:0000313" key="1">
    <source>
        <dbReference type="EMBL" id="MEJ7138166.1"/>
    </source>
</evidence>
<protein>
    <submittedName>
        <fullName evidence="1">PLP-dependent transferase</fullName>
    </submittedName>
</protein>
<organism evidence="1 2">
    <name type="scientific">Amphibiibacter pelophylacis</name>
    <dbReference type="NCBI Taxonomy" id="1799477"/>
    <lineage>
        <taxon>Bacteria</taxon>
        <taxon>Pseudomonadati</taxon>
        <taxon>Pseudomonadota</taxon>
        <taxon>Betaproteobacteria</taxon>
        <taxon>Burkholderiales</taxon>
        <taxon>Sphaerotilaceae</taxon>
        <taxon>Amphibiibacter</taxon>
    </lineage>
</organism>
<sequence length="404" mass="44052">MSPDSTPEHPRDLSTRLIHPDYQPPDGFEAVQPPVHKACSVLFPDMASVAQRRWTDRSSYTYGLHGTPTTYRLEAQMAQLEGAQHALLCPSGLMPIALVNLTFLKPGDAVLLPDNAYGSGRDMAWHWLRERGVRVDVYEPMDVAAFSAALTPQTRVVWLEAAGSITMEFPDLPALVAATRAHEARHGRVIVALDNTWGAGLAFNAFEAGADVSVHAMTKYPSGGADVLMGAVVTRDDALHRSLQRTHMHLGVGVGGNDAELVLRSLPTMSLRYDAQDRAARHLARWLAQQPQIERVLHPALPSGVGHEHWQALCGVRDRAAGIFSFTLDERYSAGQADALVDALQLFGIAYSWGGPMSLAMRYDLSQTRSHALPWRGVLIRLAIGLEDVADLQADLAQALARLG</sequence>